<comment type="caution">
    <text evidence="1">The sequence shown here is derived from an EMBL/GenBank/DDBJ whole genome shotgun (WGS) entry which is preliminary data.</text>
</comment>
<sequence>MIQRRTLEGGLLLGLLLTAPAAAQERVLSADDRLIFGEESHLLTNRER</sequence>
<dbReference type="Proteomes" id="UP001484239">
    <property type="component" value="Unassembled WGS sequence"/>
</dbReference>
<dbReference type="RefSeq" id="WP_405276363.1">
    <property type="nucleotide sequence ID" value="NZ_JBBHLI010000001.1"/>
</dbReference>
<accession>A0ABU9E4A5</accession>
<name>A0ABU9E4A5_9BACT</name>
<evidence type="ECO:0000313" key="2">
    <source>
        <dbReference type="Proteomes" id="UP001484239"/>
    </source>
</evidence>
<keyword evidence="2" id="KW-1185">Reference proteome</keyword>
<reference evidence="1 2" key="1">
    <citation type="submission" date="2024-02" db="EMBL/GenBank/DDBJ databases">
        <title>A novel Gemmatimonadota bacterium.</title>
        <authorList>
            <person name="Du Z.-J."/>
            <person name="Ye Y.-Q."/>
        </authorList>
    </citation>
    <scope>NUCLEOTIDE SEQUENCE [LARGE SCALE GENOMIC DNA]</scope>
    <source>
        <strain evidence="1 2">DH-20</strain>
    </source>
</reference>
<evidence type="ECO:0000313" key="1">
    <source>
        <dbReference type="EMBL" id="MEK9499558.1"/>
    </source>
</evidence>
<organism evidence="1 2">
    <name type="scientific">Gaopeijia maritima</name>
    <dbReference type="NCBI Taxonomy" id="3119007"/>
    <lineage>
        <taxon>Bacteria</taxon>
        <taxon>Pseudomonadati</taxon>
        <taxon>Gemmatimonadota</taxon>
        <taxon>Longimicrobiia</taxon>
        <taxon>Gaopeijiales</taxon>
        <taxon>Gaopeijiaceae</taxon>
        <taxon>Gaopeijia</taxon>
    </lineage>
</organism>
<proteinExistence type="predicted"/>
<protein>
    <submittedName>
        <fullName evidence="1">Uncharacterized protein</fullName>
    </submittedName>
</protein>
<gene>
    <name evidence="1" type="ORF">WI372_01010</name>
</gene>
<dbReference type="EMBL" id="JBBHLI010000001">
    <property type="protein sequence ID" value="MEK9499558.1"/>
    <property type="molecule type" value="Genomic_DNA"/>
</dbReference>